<feature type="compositionally biased region" description="Polar residues" evidence="1">
    <location>
        <begin position="411"/>
        <end position="420"/>
    </location>
</feature>
<evidence type="ECO:0000313" key="4">
    <source>
        <dbReference type="Proteomes" id="UP001147752"/>
    </source>
</evidence>
<dbReference type="Proteomes" id="UP001147752">
    <property type="component" value="Unassembled WGS sequence"/>
</dbReference>
<reference evidence="3" key="1">
    <citation type="submission" date="2022-12" db="EMBL/GenBank/DDBJ databases">
        <authorList>
            <person name="Petersen C."/>
        </authorList>
    </citation>
    <scope>NUCLEOTIDE SEQUENCE</scope>
    <source>
        <strain evidence="3">IBT 3081</strain>
    </source>
</reference>
<keyword evidence="2" id="KW-0812">Transmembrane</keyword>
<feature type="region of interest" description="Disordered" evidence="1">
    <location>
        <begin position="147"/>
        <end position="232"/>
    </location>
</feature>
<dbReference type="EMBL" id="JAPZBT010000001">
    <property type="protein sequence ID" value="KAJ5384498.1"/>
    <property type="molecule type" value="Genomic_DNA"/>
</dbReference>
<dbReference type="RefSeq" id="XP_056584274.1">
    <property type="nucleotide sequence ID" value="XM_056720139.1"/>
</dbReference>
<feature type="transmembrane region" description="Helical" evidence="2">
    <location>
        <begin position="327"/>
        <end position="349"/>
    </location>
</feature>
<feature type="compositionally biased region" description="Low complexity" evidence="1">
    <location>
        <begin position="245"/>
        <end position="258"/>
    </location>
</feature>
<protein>
    <submittedName>
        <fullName evidence="3">Uncharacterized protein</fullName>
    </submittedName>
</protein>
<evidence type="ECO:0000256" key="1">
    <source>
        <dbReference type="SAM" id="MobiDB-lite"/>
    </source>
</evidence>
<dbReference type="GeneID" id="81459322"/>
<evidence type="ECO:0000313" key="3">
    <source>
        <dbReference type="EMBL" id="KAJ5384498.1"/>
    </source>
</evidence>
<sequence>MVNMAHGHHRHSRIGKLISARRRAAVDEDAGSDLLEDDPFQNSILPAVILPDENCDSKNSLCLEHAVNESDPLLEKRDETTSADPTLIETVLQIVDASSHTLFQSTATDFPMTISDSTGASYTLPGSDSLTTTASETASASVSIDLGLLTSPTPTPATQPTTSPLSETSFSSNSTISTQTSLTTTNSTTQLTSALRHTSATVINSPGWTSTPLLGPSSSTPSVTTTSASTSTSTSTQVHNYWSYSSSGSDSGYDPSSGSGSGSGSGSTSSSSYSTIPTSSTDYTTSSSGVYGGAESTGSATGTGSAPTTSETNASGDPTIDPETSKIVGGVVGSVAGLALILFLIFYYLRRRGFLMGKMGRPTMLGDAAAGAGAGAGSREVVERRESNDPLFTASYFAPAFMKKWRQSTATARSGSTIDSAPSERGFQKISGRKLPPVFTHGGDGYGGGLDGDSPTIPGFTPTSPATGPMGSPSYAPPPTSQYGGMPLDSKYTREVEEHTPPLRSNPVHLPISSSVNVATPITITPAHPVAQPQSAIPFAPRPDALGRSLHSFDGSRSSRFTEVIDP</sequence>
<feature type="region of interest" description="Disordered" evidence="1">
    <location>
        <begin position="548"/>
        <end position="567"/>
    </location>
</feature>
<feature type="compositionally biased region" description="Polar residues" evidence="1">
    <location>
        <begin position="195"/>
        <end position="208"/>
    </location>
</feature>
<proteinExistence type="predicted"/>
<comment type="caution">
    <text evidence="3">The sequence shown here is derived from an EMBL/GenBank/DDBJ whole genome shotgun (WGS) entry which is preliminary data.</text>
</comment>
<feature type="compositionally biased region" description="Low complexity" evidence="1">
    <location>
        <begin position="266"/>
        <end position="312"/>
    </location>
</feature>
<feature type="compositionally biased region" description="Low complexity" evidence="1">
    <location>
        <begin position="147"/>
        <end position="193"/>
    </location>
</feature>
<keyword evidence="2" id="KW-1133">Transmembrane helix</keyword>
<feature type="region of interest" description="Disordered" evidence="1">
    <location>
        <begin position="411"/>
        <end position="481"/>
    </location>
</feature>
<keyword evidence="2" id="KW-0472">Membrane</keyword>
<gene>
    <name evidence="3" type="ORF">N7517_002409</name>
</gene>
<evidence type="ECO:0000256" key="2">
    <source>
        <dbReference type="SAM" id="Phobius"/>
    </source>
</evidence>
<dbReference type="AlphaFoldDB" id="A0A9W9STQ1"/>
<feature type="compositionally biased region" description="Low complexity" evidence="1">
    <location>
        <begin position="209"/>
        <end position="232"/>
    </location>
</feature>
<feature type="compositionally biased region" description="Gly residues" evidence="1">
    <location>
        <begin position="442"/>
        <end position="451"/>
    </location>
</feature>
<reference evidence="3" key="2">
    <citation type="journal article" date="2023" name="IMA Fungus">
        <title>Comparative genomic study of the Penicillium genus elucidates a diverse pangenome and 15 lateral gene transfer events.</title>
        <authorList>
            <person name="Petersen C."/>
            <person name="Sorensen T."/>
            <person name="Nielsen M.R."/>
            <person name="Sondergaard T.E."/>
            <person name="Sorensen J.L."/>
            <person name="Fitzpatrick D.A."/>
            <person name="Frisvad J.C."/>
            <person name="Nielsen K.L."/>
        </authorList>
    </citation>
    <scope>NUCLEOTIDE SEQUENCE</scope>
    <source>
        <strain evidence="3">IBT 3081</strain>
    </source>
</reference>
<feature type="region of interest" description="Disordered" evidence="1">
    <location>
        <begin position="245"/>
        <end position="321"/>
    </location>
</feature>
<dbReference type="OrthoDB" id="5421784at2759"/>
<name>A0A9W9STQ1_9EURO</name>
<organism evidence="3 4">
    <name type="scientific">Penicillium concentricum</name>
    <dbReference type="NCBI Taxonomy" id="293559"/>
    <lineage>
        <taxon>Eukaryota</taxon>
        <taxon>Fungi</taxon>
        <taxon>Dikarya</taxon>
        <taxon>Ascomycota</taxon>
        <taxon>Pezizomycotina</taxon>
        <taxon>Eurotiomycetes</taxon>
        <taxon>Eurotiomycetidae</taxon>
        <taxon>Eurotiales</taxon>
        <taxon>Aspergillaceae</taxon>
        <taxon>Penicillium</taxon>
    </lineage>
</organism>
<keyword evidence="4" id="KW-1185">Reference proteome</keyword>
<accession>A0A9W9STQ1</accession>